<organism evidence="1">
    <name type="scientific">Arundo donax</name>
    <name type="common">Giant reed</name>
    <name type="synonym">Donax arundinaceus</name>
    <dbReference type="NCBI Taxonomy" id="35708"/>
    <lineage>
        <taxon>Eukaryota</taxon>
        <taxon>Viridiplantae</taxon>
        <taxon>Streptophyta</taxon>
        <taxon>Embryophyta</taxon>
        <taxon>Tracheophyta</taxon>
        <taxon>Spermatophyta</taxon>
        <taxon>Magnoliopsida</taxon>
        <taxon>Liliopsida</taxon>
        <taxon>Poales</taxon>
        <taxon>Poaceae</taxon>
        <taxon>PACMAD clade</taxon>
        <taxon>Arundinoideae</taxon>
        <taxon>Arundineae</taxon>
        <taxon>Arundo</taxon>
    </lineage>
</organism>
<proteinExistence type="predicted"/>
<reference evidence="1" key="2">
    <citation type="journal article" date="2015" name="Data Brief">
        <title>Shoot transcriptome of the giant reed, Arundo donax.</title>
        <authorList>
            <person name="Barrero R.A."/>
            <person name="Guerrero F.D."/>
            <person name="Moolhuijzen P."/>
            <person name="Goolsby J.A."/>
            <person name="Tidwell J."/>
            <person name="Bellgard S.E."/>
            <person name="Bellgard M.I."/>
        </authorList>
    </citation>
    <scope>NUCLEOTIDE SEQUENCE</scope>
    <source>
        <tissue evidence="1">Shoot tissue taken approximately 20 cm above the soil surface</tissue>
    </source>
</reference>
<accession>A0A0A8YJD8</accession>
<evidence type="ECO:0000313" key="1">
    <source>
        <dbReference type="EMBL" id="JAD25648.1"/>
    </source>
</evidence>
<protein>
    <submittedName>
        <fullName evidence="1">Uncharacterized protein</fullName>
    </submittedName>
</protein>
<name>A0A0A8YJD8_ARUDO</name>
<reference evidence="1" key="1">
    <citation type="submission" date="2014-09" db="EMBL/GenBank/DDBJ databases">
        <authorList>
            <person name="Magalhaes I.L.F."/>
            <person name="Oliveira U."/>
            <person name="Santos F.R."/>
            <person name="Vidigal T.H.D.A."/>
            <person name="Brescovit A.D."/>
            <person name="Santos A.J."/>
        </authorList>
    </citation>
    <scope>NUCLEOTIDE SEQUENCE</scope>
    <source>
        <tissue evidence="1">Shoot tissue taken approximately 20 cm above the soil surface</tissue>
    </source>
</reference>
<dbReference type="EMBL" id="GBRH01272247">
    <property type="protein sequence ID" value="JAD25648.1"/>
    <property type="molecule type" value="Transcribed_RNA"/>
</dbReference>
<sequence length="35" mass="4116">MSIITQSQQIIISSNFNVLHRKMMCAIHRYANRPI</sequence>
<dbReference type="AlphaFoldDB" id="A0A0A8YJD8"/>